<evidence type="ECO:0000313" key="2">
    <source>
        <dbReference type="EMBL" id="GAH66747.1"/>
    </source>
</evidence>
<protein>
    <submittedName>
        <fullName evidence="2">Uncharacterized protein</fullName>
    </submittedName>
</protein>
<feature type="region of interest" description="Disordered" evidence="1">
    <location>
        <begin position="84"/>
        <end position="126"/>
    </location>
</feature>
<evidence type="ECO:0000256" key="1">
    <source>
        <dbReference type="SAM" id="MobiDB-lite"/>
    </source>
</evidence>
<proteinExistence type="predicted"/>
<organism evidence="2">
    <name type="scientific">marine sediment metagenome</name>
    <dbReference type="NCBI Taxonomy" id="412755"/>
    <lineage>
        <taxon>unclassified sequences</taxon>
        <taxon>metagenomes</taxon>
        <taxon>ecological metagenomes</taxon>
    </lineage>
</organism>
<comment type="caution">
    <text evidence="2">The sequence shown here is derived from an EMBL/GenBank/DDBJ whole genome shotgun (WGS) entry which is preliminary data.</text>
</comment>
<feature type="compositionally biased region" description="Polar residues" evidence="1">
    <location>
        <begin position="13"/>
        <end position="22"/>
    </location>
</feature>
<reference evidence="2" key="1">
    <citation type="journal article" date="2014" name="Front. Microbiol.">
        <title>High frequency of phylogenetically diverse reductive dehalogenase-homologous genes in deep subseafloor sedimentary metagenomes.</title>
        <authorList>
            <person name="Kawai M."/>
            <person name="Futagami T."/>
            <person name="Toyoda A."/>
            <person name="Takaki Y."/>
            <person name="Nishi S."/>
            <person name="Hori S."/>
            <person name="Arai W."/>
            <person name="Tsubouchi T."/>
            <person name="Morono Y."/>
            <person name="Uchiyama I."/>
            <person name="Ito T."/>
            <person name="Fujiyama A."/>
            <person name="Inagaki F."/>
            <person name="Takami H."/>
        </authorList>
    </citation>
    <scope>NUCLEOTIDE SEQUENCE</scope>
    <source>
        <strain evidence="2">Expedition CK06-06</strain>
    </source>
</reference>
<feature type="region of interest" description="Disordered" evidence="1">
    <location>
        <begin position="1"/>
        <end position="70"/>
    </location>
</feature>
<dbReference type="EMBL" id="BARU01034712">
    <property type="protein sequence ID" value="GAH66747.1"/>
    <property type="molecule type" value="Genomic_DNA"/>
</dbReference>
<name>X1HBH7_9ZZZZ</name>
<sequence length="126" mass="13650">MATSLPLKRVAHSTRSLRQTQGRPLAQDKGRPEPQPQRLGASGAGGAGFGKGSFEGTGTPKGSNVKQGPFDSLRFAPFDFAALAQDKQDKGWPEGLQRQTRRNRKTESSVVFPEFPGFSRNLPARV</sequence>
<feature type="compositionally biased region" description="Gly residues" evidence="1">
    <location>
        <begin position="42"/>
        <end position="55"/>
    </location>
</feature>
<accession>X1HBH7</accession>
<gene>
    <name evidence="2" type="ORF">S03H2_54445</name>
</gene>
<dbReference type="AlphaFoldDB" id="X1HBH7"/>